<proteinExistence type="predicted"/>
<evidence type="ECO:0000256" key="1">
    <source>
        <dbReference type="SAM" id="MobiDB-lite"/>
    </source>
</evidence>
<dbReference type="eggNOG" id="arCOG02556">
    <property type="taxonomic scope" value="Archaea"/>
</dbReference>
<dbReference type="STRING" id="519442.Huta_0883"/>
<keyword evidence="4" id="KW-1185">Reference proteome</keyword>
<dbReference type="AlphaFoldDB" id="C7NUQ3"/>
<dbReference type="Gene3D" id="2.130.10.10">
    <property type="entry name" value="YVTN repeat-like/Quinoprotein amine dehydrogenase"/>
    <property type="match status" value="1"/>
</dbReference>
<protein>
    <submittedName>
        <fullName evidence="3">Pyrrolo-quinoline quinone</fullName>
    </submittedName>
</protein>
<dbReference type="HOGENOM" id="CLU_619125_0_0_2"/>
<dbReference type="Gene3D" id="2.40.128.630">
    <property type="match status" value="1"/>
</dbReference>
<dbReference type="PANTHER" id="PTHR34512:SF30">
    <property type="entry name" value="OUTER MEMBRANE PROTEIN ASSEMBLY FACTOR BAMB"/>
    <property type="match status" value="1"/>
</dbReference>
<dbReference type="PANTHER" id="PTHR34512">
    <property type="entry name" value="CELL SURFACE PROTEIN"/>
    <property type="match status" value="1"/>
</dbReference>
<dbReference type="InterPro" id="IPR015943">
    <property type="entry name" value="WD40/YVTN_repeat-like_dom_sf"/>
</dbReference>
<accession>C7NUQ3</accession>
<dbReference type="EMBL" id="CP001687">
    <property type="protein sequence ID" value="ACV11066.1"/>
    <property type="molecule type" value="Genomic_DNA"/>
</dbReference>
<dbReference type="InterPro" id="IPR011047">
    <property type="entry name" value="Quinoprotein_ADH-like_sf"/>
</dbReference>
<dbReference type="Pfam" id="PF13360">
    <property type="entry name" value="PQQ_2"/>
    <property type="match status" value="2"/>
</dbReference>
<feature type="region of interest" description="Disordered" evidence="1">
    <location>
        <begin position="1"/>
        <end position="25"/>
    </location>
</feature>
<gene>
    <name evidence="3" type="ordered locus">Huta_0883</name>
</gene>
<reference evidence="3 4" key="1">
    <citation type="journal article" date="2009" name="Stand. Genomic Sci.">
        <title>Complete genome sequence of Halorhabdus utahensis type strain (AX-2).</title>
        <authorList>
            <person name="Anderson I."/>
            <person name="Tindall B.J."/>
            <person name="Pomrenke H."/>
            <person name="Goker M."/>
            <person name="Lapidus A."/>
            <person name="Nolan M."/>
            <person name="Copeland A."/>
            <person name="Glavina Del Rio T."/>
            <person name="Chen F."/>
            <person name="Tice H."/>
            <person name="Cheng J.F."/>
            <person name="Lucas S."/>
            <person name="Chertkov O."/>
            <person name="Bruce D."/>
            <person name="Brettin T."/>
            <person name="Detter J.C."/>
            <person name="Han C."/>
            <person name="Goodwin L."/>
            <person name="Land M."/>
            <person name="Hauser L."/>
            <person name="Chang Y.J."/>
            <person name="Jeffries C.D."/>
            <person name="Pitluck S."/>
            <person name="Pati A."/>
            <person name="Mavromatis K."/>
            <person name="Ivanova N."/>
            <person name="Ovchinnikova G."/>
            <person name="Chen A."/>
            <person name="Palaniappan K."/>
            <person name="Chain P."/>
            <person name="Rohde M."/>
            <person name="Bristow J."/>
            <person name="Eisen J.A."/>
            <person name="Markowitz V."/>
            <person name="Hugenholtz P."/>
            <person name="Kyrpides N.C."/>
            <person name="Klenk H.P."/>
        </authorList>
    </citation>
    <scope>NUCLEOTIDE SEQUENCE [LARGE SCALE GENOMIC DNA]</scope>
    <source>
        <strain evidence="4">DSM 12940 / JCM 11049 / AX-2</strain>
    </source>
</reference>
<evidence type="ECO:0000313" key="3">
    <source>
        <dbReference type="EMBL" id="ACV11066.1"/>
    </source>
</evidence>
<evidence type="ECO:0000259" key="2">
    <source>
        <dbReference type="Pfam" id="PF13360"/>
    </source>
</evidence>
<dbReference type="SMART" id="SM00564">
    <property type="entry name" value="PQQ"/>
    <property type="match status" value="5"/>
</dbReference>
<evidence type="ECO:0000313" key="4">
    <source>
        <dbReference type="Proteomes" id="UP000002071"/>
    </source>
</evidence>
<dbReference type="InterPro" id="IPR018391">
    <property type="entry name" value="PQQ_b-propeller_rpt"/>
</dbReference>
<sequence>MRELDTAGDTQNSRQPATKREGSRYYSRRQALVSLTSVGTLALAGCNFQSVMPGVKPLWERDFSSAMAAGPPAATDEHVVVGGQDTQLHAFSADGERTFRFETGGPIEARPAVPASGGPVHVHSTDGDLYTVGLSGAKLWHVEGQAQNRWLDRQGPLLFGTAPDGRGVTGYDARDGTRRFQLSGQADPYPPSPFSRSPTLSGSVCLLSAPNSDGDEKLVAHAPRTGEVLWESKARDRSPSVVAADEWVLTAYWRSDSYSTVCMRRASNGHIRWQTAVAGDVSSHFGSPLWLGEHVYVQSSRDERPDELVAIDRADGSIQWRRSVGYELERVTPTSAGVFVASSVVDPDGGILVRLDAFSLDGTRRWQTTTDVHIGGTVQSLGRVGGVLFVASDNEIAAYDPDSGSRRWQYNPESSQIGVSAADGALYISHRDTGGLARLPTD</sequence>
<feature type="domain" description="Pyrrolo-quinoline quinone repeat" evidence="2">
    <location>
        <begin position="57"/>
        <end position="181"/>
    </location>
</feature>
<feature type="domain" description="Pyrrolo-quinoline quinone repeat" evidence="2">
    <location>
        <begin position="215"/>
        <end position="437"/>
    </location>
</feature>
<dbReference type="eggNOG" id="arCOG02493">
    <property type="taxonomic scope" value="Archaea"/>
</dbReference>
<dbReference type="OrthoDB" id="145878at2157"/>
<dbReference type="Proteomes" id="UP000002071">
    <property type="component" value="Chromosome"/>
</dbReference>
<dbReference type="SUPFAM" id="SSF50998">
    <property type="entry name" value="Quinoprotein alcohol dehydrogenase-like"/>
    <property type="match status" value="1"/>
</dbReference>
<dbReference type="InterPro" id="IPR002372">
    <property type="entry name" value="PQQ_rpt_dom"/>
</dbReference>
<dbReference type="KEGG" id="hut:Huta_0883"/>
<name>C7NUQ3_HALUD</name>
<organism evidence="3 4">
    <name type="scientific">Halorhabdus utahensis (strain DSM 12940 / JCM 11049 / AX-2)</name>
    <dbReference type="NCBI Taxonomy" id="519442"/>
    <lineage>
        <taxon>Archaea</taxon>
        <taxon>Methanobacteriati</taxon>
        <taxon>Methanobacteriota</taxon>
        <taxon>Stenosarchaea group</taxon>
        <taxon>Halobacteria</taxon>
        <taxon>Halobacteriales</taxon>
        <taxon>Haloarculaceae</taxon>
        <taxon>Halorhabdus</taxon>
    </lineage>
</organism>